<dbReference type="InterPro" id="IPR008974">
    <property type="entry name" value="TRAF-like"/>
</dbReference>
<evidence type="ECO:0000259" key="1">
    <source>
        <dbReference type="PROSITE" id="PS50144"/>
    </source>
</evidence>
<gene>
    <name evidence="2" type="ORF">DCAR_0313956</name>
</gene>
<dbReference type="EMBL" id="CP093345">
    <property type="protein sequence ID" value="WOG94659.1"/>
    <property type="molecule type" value="Genomic_DNA"/>
</dbReference>
<dbReference type="Gene3D" id="2.60.210.10">
    <property type="entry name" value="Apoptosis, Tumor Necrosis Factor Receptor Associated Protein 2, Chain A"/>
    <property type="match status" value="2"/>
</dbReference>
<dbReference type="SMART" id="SM00061">
    <property type="entry name" value="MATH"/>
    <property type="match status" value="2"/>
</dbReference>
<dbReference type="PROSITE" id="PS50144">
    <property type="entry name" value="MATH"/>
    <property type="match status" value="2"/>
</dbReference>
<feature type="domain" description="MATH" evidence="1">
    <location>
        <begin position="180"/>
        <end position="306"/>
    </location>
</feature>
<reference evidence="2" key="1">
    <citation type="journal article" date="2016" name="Nat. Genet.">
        <title>A high-quality carrot genome assembly provides new insights into carotenoid accumulation and asterid genome evolution.</title>
        <authorList>
            <person name="Iorizzo M."/>
            <person name="Ellison S."/>
            <person name="Senalik D."/>
            <person name="Zeng P."/>
            <person name="Satapoomin P."/>
            <person name="Huang J."/>
            <person name="Bowman M."/>
            <person name="Iovene M."/>
            <person name="Sanseverino W."/>
            <person name="Cavagnaro P."/>
            <person name="Yildiz M."/>
            <person name="Macko-Podgorni A."/>
            <person name="Moranska E."/>
            <person name="Grzebelus E."/>
            <person name="Grzebelus D."/>
            <person name="Ashrafi H."/>
            <person name="Zheng Z."/>
            <person name="Cheng S."/>
            <person name="Spooner D."/>
            <person name="Van Deynze A."/>
            <person name="Simon P."/>
        </authorList>
    </citation>
    <scope>NUCLEOTIDE SEQUENCE</scope>
    <source>
        <tissue evidence="2">Leaf</tissue>
    </source>
</reference>
<keyword evidence="3" id="KW-1185">Reference proteome</keyword>
<proteinExistence type="predicted"/>
<name>A0AAF0WSM7_DAUCS</name>
<protein>
    <recommendedName>
        <fullName evidence="1">MATH domain-containing protein</fullName>
    </recommendedName>
</protein>
<dbReference type="InterPro" id="IPR002083">
    <property type="entry name" value="MATH/TRAF_dom"/>
</dbReference>
<dbReference type="CDD" id="cd00121">
    <property type="entry name" value="MATH"/>
    <property type="match status" value="2"/>
</dbReference>
<organism evidence="2 3">
    <name type="scientific">Daucus carota subsp. sativus</name>
    <name type="common">Carrot</name>
    <dbReference type="NCBI Taxonomy" id="79200"/>
    <lineage>
        <taxon>Eukaryota</taxon>
        <taxon>Viridiplantae</taxon>
        <taxon>Streptophyta</taxon>
        <taxon>Embryophyta</taxon>
        <taxon>Tracheophyta</taxon>
        <taxon>Spermatophyta</taxon>
        <taxon>Magnoliopsida</taxon>
        <taxon>eudicotyledons</taxon>
        <taxon>Gunneridae</taxon>
        <taxon>Pentapetalae</taxon>
        <taxon>asterids</taxon>
        <taxon>campanulids</taxon>
        <taxon>Apiales</taxon>
        <taxon>Apiaceae</taxon>
        <taxon>Apioideae</taxon>
        <taxon>Scandiceae</taxon>
        <taxon>Daucinae</taxon>
        <taxon>Daucus</taxon>
        <taxon>Daucus sect. Daucus</taxon>
    </lineage>
</organism>
<reference evidence="2" key="2">
    <citation type="submission" date="2022-03" db="EMBL/GenBank/DDBJ databases">
        <title>Draft title - Genomic analysis of global carrot germplasm unveils the trajectory of domestication and the origin of high carotenoid orange carrot.</title>
        <authorList>
            <person name="Iorizzo M."/>
            <person name="Ellison S."/>
            <person name="Senalik D."/>
            <person name="Macko-Podgorni A."/>
            <person name="Grzebelus D."/>
            <person name="Bostan H."/>
            <person name="Rolling W."/>
            <person name="Curaba J."/>
            <person name="Simon P."/>
        </authorList>
    </citation>
    <scope>NUCLEOTIDE SEQUENCE</scope>
    <source>
        <tissue evidence="2">Leaf</tissue>
    </source>
</reference>
<sequence length="319" mass="36431">MASVTAAEDDEGVLRERRGISPAHYLFKIEGFSLFSKNGLDKISSKTFKAGEYKWKILLFPKGNNRGKGDYVSIYLMMEITTNIPVGKDINAFFKFFLFDQFRGEYLTVQGSARRFDWVKNEWGFDKFIRLIDFEQPTNGFLVNDTSFFGVEVFVTESSRLGECLSISEVPNISGFPNISGKYEWVINQFSKLGEECFSNVFIVGGHKWKLHLYPQGYSNYKGFSLSLFLVSVDSQSPMSDHKVKAEFTLTLKNKFSGNYAKNRTTIWFGAPTQRHGWRSFIKLKDLQDRAKGFLAKDSCVIEAEVTVVCETSQKMLNC</sequence>
<evidence type="ECO:0000313" key="3">
    <source>
        <dbReference type="Proteomes" id="UP000077755"/>
    </source>
</evidence>
<dbReference type="SUPFAM" id="SSF49599">
    <property type="entry name" value="TRAF domain-like"/>
    <property type="match status" value="2"/>
</dbReference>
<dbReference type="Proteomes" id="UP000077755">
    <property type="component" value="Chromosome 3"/>
</dbReference>
<dbReference type="PANTHER" id="PTHR46162">
    <property type="entry name" value="TRAF-LIKE FAMILY PROTEIN"/>
    <property type="match status" value="1"/>
</dbReference>
<accession>A0AAF0WSM7</accession>
<evidence type="ECO:0000313" key="2">
    <source>
        <dbReference type="EMBL" id="WOG94659.1"/>
    </source>
</evidence>
<dbReference type="PANTHER" id="PTHR46162:SF2">
    <property type="entry name" value="ANKYRIN REPEAT-CONTAINING PROTEIN-RELATED"/>
    <property type="match status" value="1"/>
</dbReference>
<dbReference type="Pfam" id="PF22486">
    <property type="entry name" value="MATH_2"/>
    <property type="match status" value="2"/>
</dbReference>
<dbReference type="AlphaFoldDB" id="A0AAF0WSM7"/>
<feature type="domain" description="MATH" evidence="1">
    <location>
        <begin position="22"/>
        <end position="153"/>
    </location>
</feature>